<feature type="compositionally biased region" description="Basic residues" evidence="1">
    <location>
        <begin position="57"/>
        <end position="74"/>
    </location>
</feature>
<dbReference type="PANTHER" id="PTHR24030">
    <property type="entry name" value="PROTEIN CMSS1"/>
    <property type="match status" value="1"/>
</dbReference>
<accession>A0AAV2IMI1</accession>
<dbReference type="InterPro" id="IPR027417">
    <property type="entry name" value="P-loop_NTPase"/>
</dbReference>
<sequence>MADDLGDEWWLEQETKTLDSETTEQNGNPQKKQKSQAAKPGGKRKVDTSHVTSEVVKHKKKKGSSGKEKKRERKKITDESDEALAKPGNAEDVRAMMSKVLKDRLGAEALEDLLPNAENDFYPHNVESLEPEKYLTFILTTWRTALKKSLFMKKTGSPILLIVTSSAVRAVELNRQIKGFLDSRCKVAKLFAKHMKVEEQTKYLAKTNCQVGIGTPGRLLLLVKQGALQLESLVAIVLDWNWRDTKLKRMADIPEVRQDLVAFLKDHIIETVRGSPCKLALL</sequence>
<feature type="region of interest" description="Disordered" evidence="1">
    <location>
        <begin position="1"/>
        <end position="89"/>
    </location>
</feature>
<dbReference type="InterPro" id="IPR032704">
    <property type="entry name" value="Cms1"/>
</dbReference>
<reference evidence="2 3" key="1">
    <citation type="submission" date="2024-04" db="EMBL/GenBank/DDBJ databases">
        <authorList>
            <consortium name="Genoscope - CEA"/>
            <person name="William W."/>
        </authorList>
    </citation>
    <scope>NUCLEOTIDE SEQUENCE [LARGE SCALE GENOMIC DNA]</scope>
</reference>
<dbReference type="Gene3D" id="3.40.50.300">
    <property type="entry name" value="P-loop containing nucleotide triphosphate hydrolases"/>
    <property type="match status" value="1"/>
</dbReference>
<organism evidence="2 3">
    <name type="scientific">Lymnaea stagnalis</name>
    <name type="common">Great pond snail</name>
    <name type="synonym">Helix stagnalis</name>
    <dbReference type="NCBI Taxonomy" id="6523"/>
    <lineage>
        <taxon>Eukaryota</taxon>
        <taxon>Metazoa</taxon>
        <taxon>Spiralia</taxon>
        <taxon>Lophotrochozoa</taxon>
        <taxon>Mollusca</taxon>
        <taxon>Gastropoda</taxon>
        <taxon>Heterobranchia</taxon>
        <taxon>Euthyneura</taxon>
        <taxon>Panpulmonata</taxon>
        <taxon>Hygrophila</taxon>
        <taxon>Lymnaeoidea</taxon>
        <taxon>Lymnaeidae</taxon>
        <taxon>Lymnaea</taxon>
    </lineage>
</organism>
<dbReference type="PANTHER" id="PTHR24030:SF0">
    <property type="entry name" value="PROTEIN CMSS1"/>
    <property type="match status" value="1"/>
</dbReference>
<dbReference type="Proteomes" id="UP001497497">
    <property type="component" value="Unassembled WGS sequence"/>
</dbReference>
<dbReference type="SUPFAM" id="SSF52540">
    <property type="entry name" value="P-loop containing nucleoside triphosphate hydrolases"/>
    <property type="match status" value="1"/>
</dbReference>
<dbReference type="Pfam" id="PF14617">
    <property type="entry name" value="CMS1"/>
    <property type="match status" value="1"/>
</dbReference>
<feature type="compositionally biased region" description="Acidic residues" evidence="1">
    <location>
        <begin position="1"/>
        <end position="11"/>
    </location>
</feature>
<evidence type="ECO:0000313" key="2">
    <source>
        <dbReference type="EMBL" id="CAL1547660.1"/>
    </source>
</evidence>
<gene>
    <name evidence="2" type="ORF">GSLYS_00020977001</name>
</gene>
<dbReference type="AlphaFoldDB" id="A0AAV2IMI1"/>
<dbReference type="GO" id="GO:0030686">
    <property type="term" value="C:90S preribosome"/>
    <property type="evidence" value="ECO:0007669"/>
    <property type="project" value="TreeGrafter"/>
</dbReference>
<evidence type="ECO:0000313" key="3">
    <source>
        <dbReference type="Proteomes" id="UP001497497"/>
    </source>
</evidence>
<dbReference type="EMBL" id="CAXITT010001036">
    <property type="protein sequence ID" value="CAL1547660.1"/>
    <property type="molecule type" value="Genomic_DNA"/>
</dbReference>
<dbReference type="GO" id="GO:0005634">
    <property type="term" value="C:nucleus"/>
    <property type="evidence" value="ECO:0007669"/>
    <property type="project" value="TreeGrafter"/>
</dbReference>
<proteinExistence type="predicted"/>
<keyword evidence="3" id="KW-1185">Reference proteome</keyword>
<name>A0AAV2IMI1_LYMST</name>
<comment type="caution">
    <text evidence="2">The sequence shown here is derived from an EMBL/GenBank/DDBJ whole genome shotgun (WGS) entry which is preliminary data.</text>
</comment>
<evidence type="ECO:0000256" key="1">
    <source>
        <dbReference type="SAM" id="MobiDB-lite"/>
    </source>
</evidence>
<evidence type="ECO:0008006" key="4">
    <source>
        <dbReference type="Google" id="ProtNLM"/>
    </source>
</evidence>
<protein>
    <recommendedName>
        <fullName evidence="4">Protein CMSS1</fullName>
    </recommendedName>
</protein>